<reference evidence="2 3" key="1">
    <citation type="journal article" date="2019" name="Environ. Microbiol.">
        <title>Species interactions and distinct microbial communities in high Arctic permafrost affected cryosols are associated with the CH4 and CO2 gas fluxes.</title>
        <authorList>
            <person name="Altshuler I."/>
            <person name="Hamel J."/>
            <person name="Turney S."/>
            <person name="Magnuson E."/>
            <person name="Levesque R."/>
            <person name="Greer C."/>
            <person name="Whyte L.G."/>
        </authorList>
    </citation>
    <scope>NUCLEOTIDE SEQUENCE [LARGE SCALE GENOMIC DNA]</scope>
    <source>
        <strain evidence="2 3">42</strain>
    </source>
</reference>
<keyword evidence="1" id="KW-0812">Transmembrane</keyword>
<comment type="caution">
    <text evidence="2">The sequence shown here is derived from an EMBL/GenBank/DDBJ whole genome shotgun (WGS) entry which is preliminary data.</text>
</comment>
<keyword evidence="1" id="KW-0472">Membrane</keyword>
<name>A0A502ENZ7_9FLAO</name>
<protein>
    <submittedName>
        <fullName evidence="2">Uncharacterized protein</fullName>
    </submittedName>
</protein>
<sequence length="457" mass="51346">MVKSYKIILIIQFFVLAVFGLVFHKVQYGNDFAVISAVPLLLIGISPFLLLGISILLQRLIVGVIYSDSSNDNSEKDSEDKFWYNSFLANVIFAGVVFLASVVSVLLSFGIGINGNYDFVVRFSVFLGIIIIASLVIGLFLRIKDSAIEVSKPLGGLMVFLSVLIFGGSLFFGLQNFITLQYSSNDVIGGIKRVPEVDGTAISVDSTSGVETSDVETAAVDSVAAAYGEMQDSRVNDYYGVKEFSYPELEKEVGSKGIFSNYNWDGTEDLLRVFLSDFLRLKKGQSFMDIRRSIHLGSSSGQYSEIVRKSKMVRNNYQDLEATFENYSPLIYAFVSEKIYFDSNLNLLVDALIKSHDDINAVAVDTEIDSFDKIYGIMTSGTKKEFPGFYYDKLKPYVSKGTLELIKKNADENGESEYSTQLTTVWMYSFWARRNKERNLWITYTILEKIKAHYEEK</sequence>
<accession>A0A502ENZ7</accession>
<keyword evidence="3" id="KW-1185">Reference proteome</keyword>
<feature type="transmembrane region" description="Helical" evidence="1">
    <location>
        <begin position="32"/>
        <end position="57"/>
    </location>
</feature>
<evidence type="ECO:0000313" key="2">
    <source>
        <dbReference type="EMBL" id="TPG38739.1"/>
    </source>
</evidence>
<feature type="transmembrane region" description="Helical" evidence="1">
    <location>
        <begin position="153"/>
        <end position="174"/>
    </location>
</feature>
<dbReference type="AlphaFoldDB" id="A0A502ENZ7"/>
<evidence type="ECO:0000313" key="3">
    <source>
        <dbReference type="Proteomes" id="UP000319700"/>
    </source>
</evidence>
<proteinExistence type="predicted"/>
<keyword evidence="1" id="KW-1133">Transmembrane helix</keyword>
<feature type="transmembrane region" description="Helical" evidence="1">
    <location>
        <begin position="7"/>
        <end position="26"/>
    </location>
</feature>
<dbReference type="Proteomes" id="UP000319700">
    <property type="component" value="Unassembled WGS sequence"/>
</dbReference>
<gene>
    <name evidence="2" type="ORF">EAH81_14735</name>
</gene>
<dbReference type="OrthoDB" id="673018at2"/>
<evidence type="ECO:0000256" key="1">
    <source>
        <dbReference type="SAM" id="Phobius"/>
    </source>
</evidence>
<feature type="transmembrane region" description="Helical" evidence="1">
    <location>
        <begin position="87"/>
        <end position="113"/>
    </location>
</feature>
<feature type="transmembrane region" description="Helical" evidence="1">
    <location>
        <begin position="119"/>
        <end position="141"/>
    </location>
</feature>
<dbReference type="RefSeq" id="WP_140508302.1">
    <property type="nucleotide sequence ID" value="NZ_RCZH01000009.1"/>
</dbReference>
<organism evidence="2 3">
    <name type="scientific">Flavobacterium pectinovorum</name>
    <dbReference type="NCBI Taxonomy" id="29533"/>
    <lineage>
        <taxon>Bacteria</taxon>
        <taxon>Pseudomonadati</taxon>
        <taxon>Bacteroidota</taxon>
        <taxon>Flavobacteriia</taxon>
        <taxon>Flavobacteriales</taxon>
        <taxon>Flavobacteriaceae</taxon>
        <taxon>Flavobacterium</taxon>
    </lineage>
</organism>
<dbReference type="EMBL" id="RCZH01000009">
    <property type="protein sequence ID" value="TPG38739.1"/>
    <property type="molecule type" value="Genomic_DNA"/>
</dbReference>